<evidence type="ECO:0000313" key="2">
    <source>
        <dbReference type="Proteomes" id="UP001150259"/>
    </source>
</evidence>
<keyword evidence="2" id="KW-1185">Reference proteome</keyword>
<dbReference type="PANTHER" id="PTHR48228">
    <property type="entry name" value="SUCCINYL-COA--D-CITRAMALATE COA-TRANSFERASE"/>
    <property type="match status" value="1"/>
</dbReference>
<keyword evidence="1" id="KW-0808">Transferase</keyword>
<dbReference type="InterPro" id="IPR023606">
    <property type="entry name" value="CoA-Trfase_III_dom_1_sf"/>
</dbReference>
<dbReference type="Gene3D" id="3.30.1540.10">
    <property type="entry name" value="formyl-coa transferase, domain 3"/>
    <property type="match status" value="1"/>
</dbReference>
<dbReference type="SUPFAM" id="SSF89796">
    <property type="entry name" value="CoA-transferase family III (CaiB/BaiF)"/>
    <property type="match status" value="1"/>
</dbReference>
<dbReference type="GO" id="GO:0016740">
    <property type="term" value="F:transferase activity"/>
    <property type="evidence" value="ECO:0007669"/>
    <property type="project" value="UniProtKB-KW"/>
</dbReference>
<accession>A0ABT5GHT2</accession>
<dbReference type="InterPro" id="IPR044855">
    <property type="entry name" value="CoA-Trfase_III_dom3_sf"/>
</dbReference>
<evidence type="ECO:0000313" key="1">
    <source>
        <dbReference type="EMBL" id="MDC5697814.1"/>
    </source>
</evidence>
<dbReference type="EMBL" id="JAPFQL010000043">
    <property type="protein sequence ID" value="MDC5697814.1"/>
    <property type="molecule type" value="Genomic_DNA"/>
</dbReference>
<organism evidence="1 2">
    <name type="scientific">Intrasporangium calvum</name>
    <dbReference type="NCBI Taxonomy" id="53358"/>
    <lineage>
        <taxon>Bacteria</taxon>
        <taxon>Bacillati</taxon>
        <taxon>Actinomycetota</taxon>
        <taxon>Actinomycetes</taxon>
        <taxon>Micrococcales</taxon>
        <taxon>Intrasporangiaceae</taxon>
        <taxon>Intrasporangium</taxon>
    </lineage>
</organism>
<dbReference type="Proteomes" id="UP001150259">
    <property type="component" value="Unassembled WGS sequence"/>
</dbReference>
<sequence>MSTDSPALQGISVVTIATNVPGPVTAARLKALGATVTKVEPPSGDLITSVAPDYYAELTAGQEVVTLDLKTPEGGVAMEALLSAADIFITSHRPSALARLGLDWDSVHARHPRLCHVAIVGHPGPDAEVPGHDLTYQAVNGLILADGGTPRLPATLIADLAGGERAATAALTALFARERTGAGSYWEVALSEAAEAMADPLRHGLTAPGGLLGGAVPGYAIYPTQDGFIACAALEPHFLARLQGLLGAGDRDGLAAAFRTRPAAEWVEWAREHDLPIEALPHA</sequence>
<name>A0ABT5GHT2_9MICO</name>
<protein>
    <submittedName>
        <fullName evidence="1">CoA transferase</fullName>
    </submittedName>
</protein>
<dbReference type="PANTHER" id="PTHR48228:SF5">
    <property type="entry name" value="ALPHA-METHYLACYL-COA RACEMASE"/>
    <property type="match status" value="1"/>
</dbReference>
<dbReference type="InterPro" id="IPR050509">
    <property type="entry name" value="CoA-transferase_III"/>
</dbReference>
<dbReference type="RefSeq" id="WP_272462388.1">
    <property type="nucleotide sequence ID" value="NZ_JAPFQL010000043.1"/>
</dbReference>
<reference evidence="1 2" key="1">
    <citation type="submission" date="2022-11" db="EMBL/GenBank/DDBJ databases">
        <title>Anaerobic phenanthrene biodegradation by a DNRA strain PheN6.</title>
        <authorList>
            <person name="Zhang Z."/>
        </authorList>
    </citation>
    <scope>NUCLEOTIDE SEQUENCE [LARGE SCALE GENOMIC DNA]</scope>
    <source>
        <strain evidence="1 2">PheN6</strain>
    </source>
</reference>
<gene>
    <name evidence="1" type="ORF">OO014_11135</name>
</gene>
<dbReference type="InterPro" id="IPR003673">
    <property type="entry name" value="CoA-Trfase_fam_III"/>
</dbReference>
<proteinExistence type="predicted"/>
<comment type="caution">
    <text evidence="1">The sequence shown here is derived from an EMBL/GenBank/DDBJ whole genome shotgun (WGS) entry which is preliminary data.</text>
</comment>
<dbReference type="Gene3D" id="3.40.50.10540">
    <property type="entry name" value="Crotonobetainyl-coa:carnitine coa-transferase, domain 1"/>
    <property type="match status" value="1"/>
</dbReference>
<dbReference type="Pfam" id="PF02515">
    <property type="entry name" value="CoA_transf_3"/>
    <property type="match status" value="1"/>
</dbReference>